<feature type="transmembrane region" description="Helical" evidence="8">
    <location>
        <begin position="292"/>
        <end position="311"/>
    </location>
</feature>
<feature type="transmembrane region" description="Helical" evidence="8">
    <location>
        <begin position="99"/>
        <end position="123"/>
    </location>
</feature>
<evidence type="ECO:0000256" key="4">
    <source>
        <dbReference type="ARBA" id="ARBA00022475"/>
    </source>
</evidence>
<keyword evidence="4" id="KW-1003">Cell membrane</keyword>
<feature type="transmembrane region" description="Helical" evidence="8">
    <location>
        <begin position="318"/>
        <end position="335"/>
    </location>
</feature>
<protein>
    <submittedName>
        <fullName evidence="9">AI-2E family transporter</fullName>
    </submittedName>
</protein>
<dbReference type="GO" id="GO:0005886">
    <property type="term" value="C:plasma membrane"/>
    <property type="evidence" value="ECO:0007669"/>
    <property type="project" value="UniProtKB-SubCell"/>
</dbReference>
<keyword evidence="10" id="KW-1185">Reference proteome</keyword>
<dbReference type="PANTHER" id="PTHR21716:SF53">
    <property type="entry name" value="PERMEASE PERM-RELATED"/>
    <property type="match status" value="1"/>
</dbReference>
<evidence type="ECO:0000313" key="9">
    <source>
        <dbReference type="EMBL" id="QUI21335.1"/>
    </source>
</evidence>
<evidence type="ECO:0000256" key="3">
    <source>
        <dbReference type="ARBA" id="ARBA00022448"/>
    </source>
</evidence>
<dbReference type="GO" id="GO:0055085">
    <property type="term" value="P:transmembrane transport"/>
    <property type="evidence" value="ECO:0007669"/>
    <property type="project" value="TreeGrafter"/>
</dbReference>
<evidence type="ECO:0000256" key="5">
    <source>
        <dbReference type="ARBA" id="ARBA00022692"/>
    </source>
</evidence>
<keyword evidence="7 8" id="KW-0472">Membrane</keyword>
<accession>A0A8J8MGQ2</accession>
<feature type="transmembrane region" description="Helical" evidence="8">
    <location>
        <begin position="195"/>
        <end position="214"/>
    </location>
</feature>
<evidence type="ECO:0000256" key="2">
    <source>
        <dbReference type="ARBA" id="ARBA00009773"/>
    </source>
</evidence>
<proteinExistence type="inferred from homology"/>
<dbReference type="EMBL" id="CP058649">
    <property type="protein sequence ID" value="QUI21335.1"/>
    <property type="molecule type" value="Genomic_DNA"/>
</dbReference>
<sequence length="403" mass="45850">MKIKLDYGYMKKIKYITLGFVIIYIIYLVITEIGDVMDGLSSAFSITVKTLSPFLWGLVIAYLLNPLVRYFERIIGKIRIGKKWSRNHPKQRRAIIRGLSLVITLAFIIAVIVLLFNSVFVMINGSFQKFEFTSFLEEITTRFANYTKELEGLEGKLEMMGLTANISQAIEDLLGNLVTQIQTILGSLTNRLTTIGRYIIDISFGFVFAFNFIMNREYFNGLVENALRLLFNNKKKNSLKEIAGEINVVFLSFIRGKIIDLTLLSLVTVLSLVIINFKYAFIVGTFAGYTNIIPYLGTWIGIVPAVIIALVTGTWQQAVFVGLYIVVIQQIYYIIVSPRIQGKSVGMHPVFILLAMFVFTKFFGIMGMILSIPMGGIVKIFLNRWVKKRQERKSIKLIQLEKT</sequence>
<feature type="transmembrane region" description="Helical" evidence="8">
    <location>
        <begin position="50"/>
        <end position="71"/>
    </location>
</feature>
<feature type="transmembrane region" description="Helical" evidence="8">
    <location>
        <begin position="12"/>
        <end position="30"/>
    </location>
</feature>
<comment type="subcellular location">
    <subcellularLocation>
        <location evidence="1">Cell membrane</location>
        <topology evidence="1">Multi-pass membrane protein</topology>
    </subcellularLocation>
</comment>
<evidence type="ECO:0000256" key="1">
    <source>
        <dbReference type="ARBA" id="ARBA00004651"/>
    </source>
</evidence>
<evidence type="ECO:0000313" key="10">
    <source>
        <dbReference type="Proteomes" id="UP000683246"/>
    </source>
</evidence>
<dbReference type="Pfam" id="PF01594">
    <property type="entry name" value="AI-2E_transport"/>
    <property type="match status" value="1"/>
</dbReference>
<name>A0A8J8MGQ2_9FIRM</name>
<gene>
    <name evidence="9" type="ORF">HZI73_03125</name>
</gene>
<organism evidence="9 10">
    <name type="scientific">Vallitalea pronyensis</name>
    <dbReference type="NCBI Taxonomy" id="1348613"/>
    <lineage>
        <taxon>Bacteria</taxon>
        <taxon>Bacillati</taxon>
        <taxon>Bacillota</taxon>
        <taxon>Clostridia</taxon>
        <taxon>Lachnospirales</taxon>
        <taxon>Vallitaleaceae</taxon>
        <taxon>Vallitalea</taxon>
    </lineage>
</organism>
<dbReference type="PANTHER" id="PTHR21716">
    <property type="entry name" value="TRANSMEMBRANE PROTEIN"/>
    <property type="match status" value="1"/>
</dbReference>
<evidence type="ECO:0000256" key="7">
    <source>
        <dbReference type="ARBA" id="ARBA00023136"/>
    </source>
</evidence>
<evidence type="ECO:0000256" key="8">
    <source>
        <dbReference type="SAM" id="Phobius"/>
    </source>
</evidence>
<dbReference type="InterPro" id="IPR002549">
    <property type="entry name" value="AI-2E-like"/>
</dbReference>
<keyword evidence="6 8" id="KW-1133">Transmembrane helix</keyword>
<feature type="transmembrane region" description="Helical" evidence="8">
    <location>
        <begin position="261"/>
        <end position="286"/>
    </location>
</feature>
<dbReference type="KEGG" id="vpy:HZI73_03125"/>
<keyword evidence="5 8" id="KW-0812">Transmembrane</keyword>
<evidence type="ECO:0000256" key="6">
    <source>
        <dbReference type="ARBA" id="ARBA00022989"/>
    </source>
</evidence>
<dbReference type="Proteomes" id="UP000683246">
    <property type="component" value="Chromosome"/>
</dbReference>
<dbReference type="AlphaFoldDB" id="A0A8J8MGQ2"/>
<comment type="similarity">
    <text evidence="2">Belongs to the autoinducer-2 exporter (AI-2E) (TC 2.A.86) family.</text>
</comment>
<dbReference type="RefSeq" id="WP_212696805.1">
    <property type="nucleotide sequence ID" value="NZ_CP058649.1"/>
</dbReference>
<feature type="transmembrane region" description="Helical" evidence="8">
    <location>
        <begin position="350"/>
        <end position="382"/>
    </location>
</feature>
<keyword evidence="3" id="KW-0813">Transport</keyword>
<reference evidence="9" key="1">
    <citation type="submission" date="2020-07" db="EMBL/GenBank/DDBJ databases">
        <title>Vallitalea pronyensis genome.</title>
        <authorList>
            <person name="Postec A."/>
        </authorList>
    </citation>
    <scope>NUCLEOTIDE SEQUENCE</scope>
    <source>
        <strain evidence="9">FatNI3</strain>
    </source>
</reference>